<dbReference type="GO" id="GO:0097035">
    <property type="term" value="P:regulation of membrane lipid distribution"/>
    <property type="evidence" value="ECO:0007669"/>
    <property type="project" value="TreeGrafter"/>
</dbReference>
<accession>A0A0X3PHA9</accession>
<keyword evidence="4 5" id="KW-0472">Membrane</keyword>
<feature type="transmembrane region" description="Helical" evidence="6">
    <location>
        <begin position="208"/>
        <end position="232"/>
    </location>
</feature>
<evidence type="ECO:0000256" key="6">
    <source>
        <dbReference type="SAM" id="Phobius"/>
    </source>
</evidence>
<feature type="transmembrane region" description="Helical" evidence="6">
    <location>
        <begin position="138"/>
        <end position="156"/>
    </location>
</feature>
<evidence type="ECO:0000313" key="8">
    <source>
        <dbReference type="EMBL" id="JAP51341.1"/>
    </source>
</evidence>
<dbReference type="InterPro" id="IPR050846">
    <property type="entry name" value="TLCD"/>
</dbReference>
<dbReference type="SMART" id="SM00724">
    <property type="entry name" value="TLC"/>
    <property type="match status" value="1"/>
</dbReference>
<reference evidence="8" key="1">
    <citation type="submission" date="2016-01" db="EMBL/GenBank/DDBJ databases">
        <title>Reference transcriptome for the parasite Schistocephalus solidus: insights into the molecular evolution of parasitism.</title>
        <authorList>
            <person name="Hebert F.O."/>
            <person name="Grambauer S."/>
            <person name="Barber I."/>
            <person name="Landry C.R."/>
            <person name="Aubin-Horth N."/>
        </authorList>
    </citation>
    <scope>NUCLEOTIDE SEQUENCE</scope>
</reference>
<comment type="subcellular location">
    <subcellularLocation>
        <location evidence="1">Membrane</location>
        <topology evidence="1">Multi-pass membrane protein</topology>
    </subcellularLocation>
</comment>
<dbReference type="GO" id="GO:0055091">
    <property type="term" value="P:phospholipid homeostasis"/>
    <property type="evidence" value="ECO:0007669"/>
    <property type="project" value="TreeGrafter"/>
</dbReference>
<evidence type="ECO:0000256" key="1">
    <source>
        <dbReference type="ARBA" id="ARBA00004141"/>
    </source>
</evidence>
<evidence type="ECO:0000256" key="4">
    <source>
        <dbReference type="ARBA" id="ARBA00023136"/>
    </source>
</evidence>
<feature type="domain" description="TLC" evidence="7">
    <location>
        <begin position="43"/>
        <end position="240"/>
    </location>
</feature>
<dbReference type="GO" id="GO:0007009">
    <property type="term" value="P:plasma membrane organization"/>
    <property type="evidence" value="ECO:0007669"/>
    <property type="project" value="TreeGrafter"/>
</dbReference>
<dbReference type="PANTHER" id="PTHR13439">
    <property type="entry name" value="CT120 PROTEIN"/>
    <property type="match status" value="1"/>
</dbReference>
<protein>
    <submittedName>
        <fullName evidence="8">TLC domain-containing protein 2</fullName>
    </submittedName>
</protein>
<dbReference type="GO" id="GO:0071709">
    <property type="term" value="P:membrane assembly"/>
    <property type="evidence" value="ECO:0007669"/>
    <property type="project" value="TreeGrafter"/>
</dbReference>
<feature type="transmembrane region" description="Helical" evidence="6">
    <location>
        <begin position="12"/>
        <end position="32"/>
    </location>
</feature>
<dbReference type="Pfam" id="PF03798">
    <property type="entry name" value="TRAM_LAG1_CLN8"/>
    <property type="match status" value="1"/>
</dbReference>
<name>A0A0X3PHA9_SCHSO</name>
<keyword evidence="2 5" id="KW-0812">Transmembrane</keyword>
<evidence type="ECO:0000256" key="2">
    <source>
        <dbReference type="ARBA" id="ARBA00022692"/>
    </source>
</evidence>
<dbReference type="AlphaFoldDB" id="A0A0X3PHA9"/>
<evidence type="ECO:0000259" key="7">
    <source>
        <dbReference type="PROSITE" id="PS50922"/>
    </source>
</evidence>
<dbReference type="GO" id="GO:0005886">
    <property type="term" value="C:plasma membrane"/>
    <property type="evidence" value="ECO:0007669"/>
    <property type="project" value="TreeGrafter"/>
</dbReference>
<feature type="transmembrane region" description="Helical" evidence="6">
    <location>
        <begin position="86"/>
        <end position="103"/>
    </location>
</feature>
<feature type="transmembrane region" description="Helical" evidence="6">
    <location>
        <begin position="177"/>
        <end position="196"/>
    </location>
</feature>
<evidence type="ECO:0000256" key="3">
    <source>
        <dbReference type="ARBA" id="ARBA00022989"/>
    </source>
</evidence>
<keyword evidence="3 6" id="KW-1133">Transmembrane helix</keyword>
<gene>
    <name evidence="8" type="primary">TLCD2</name>
    <name evidence="8" type="ORF">TR96480</name>
</gene>
<dbReference type="PROSITE" id="PS50922">
    <property type="entry name" value="TLC"/>
    <property type="match status" value="1"/>
</dbReference>
<dbReference type="EMBL" id="GEEE01011884">
    <property type="protein sequence ID" value="JAP51341.1"/>
    <property type="molecule type" value="Transcribed_RNA"/>
</dbReference>
<dbReference type="PANTHER" id="PTHR13439:SF4">
    <property type="entry name" value="TLC DOMAIN-CONTAINING PROTEIN"/>
    <property type="match status" value="1"/>
</dbReference>
<sequence>MTVIVRPEIGVLTSVISFIVAHCLGKVLNSFLIASKLSNQEPEFVWKFVNISVSLTHALIVGLWDLSCFILYPDLTRDPAFHITPYTYYLVCVSTGYFIYDALDVCWNHRFFKEIEVMLHHFAVVSAFAHNVLTTKCIGYSVIALLVEVNTIFLHLRKLMQLNKVPFTSVVYKIVCAANLITFAIFRGTSLGWITWGMYFEPEKITTMYFYILCMSMFIMNIINPIFFWMLLRRDFLRPFTAKHQSPSLEKLQSSRLSLMD</sequence>
<proteinExistence type="predicted"/>
<feature type="transmembrane region" description="Helical" evidence="6">
    <location>
        <begin position="44"/>
        <end position="66"/>
    </location>
</feature>
<dbReference type="InterPro" id="IPR006634">
    <property type="entry name" value="TLC-dom"/>
</dbReference>
<evidence type="ECO:0000256" key="5">
    <source>
        <dbReference type="PROSITE-ProRule" id="PRU00205"/>
    </source>
</evidence>
<organism evidence="8">
    <name type="scientific">Schistocephalus solidus</name>
    <name type="common">Tapeworm</name>
    <dbReference type="NCBI Taxonomy" id="70667"/>
    <lineage>
        <taxon>Eukaryota</taxon>
        <taxon>Metazoa</taxon>
        <taxon>Spiralia</taxon>
        <taxon>Lophotrochozoa</taxon>
        <taxon>Platyhelminthes</taxon>
        <taxon>Cestoda</taxon>
        <taxon>Eucestoda</taxon>
        <taxon>Diphyllobothriidea</taxon>
        <taxon>Diphyllobothriidae</taxon>
        <taxon>Schistocephalus</taxon>
    </lineage>
</organism>